<name>A0A0X2NMI8_9CORY</name>
<sequence length="479" mass="51123">MSNEQPATETVDPVDTTVDITPLEHAAAVREAFRAGVTRPVEWRRGQLKAIAAMLAENSGEIEGAVRADLGKPGAEALVTEISAVQMEISDALKRLDKWMKPRTASLSAMTLPGKGQVVRDPLGTVLIIAPWNYPVNLLLAPLVGALAAGNAVILKPSEMAPHTSAVMAELFPRYLDRRAVRLVEGAVEETTQLLTYPWDHVFYTGNGAVGRIVMETAAKHLTPVTLELGGKSPVFIDGTADIDAVASWLAWGKFLNAGQTCVAPDYVLAPPEVAAALVPALKAAVEKLYGADPQASDDFGRIINDRHLQRVTGLIDQRKVAFGGVSDAADRYISPTVLTGVTLDDPVMQEEIFGPVLPVITVADRDEAVEIITGRDKPLALYVFSTDEATQEEFTTQTSSGGLVFNAVVLQLAVSTLPFGGVGASGMGGYHGEYGMRTFSHEKAVLRKSGKGPGGALKLAMPPFSPWKSRLLRRVLKG</sequence>
<evidence type="ECO:0000256" key="1">
    <source>
        <dbReference type="ARBA" id="ARBA00009986"/>
    </source>
</evidence>
<feature type="domain" description="Aldehyde dehydrogenase" evidence="8">
    <location>
        <begin position="27"/>
        <end position="446"/>
    </location>
</feature>
<dbReference type="GO" id="GO:0004029">
    <property type="term" value="F:aldehyde dehydrogenase (NAD+) activity"/>
    <property type="evidence" value="ECO:0007669"/>
    <property type="project" value="TreeGrafter"/>
</dbReference>
<dbReference type="InterPro" id="IPR016162">
    <property type="entry name" value="Ald_DH_N"/>
</dbReference>
<reference evidence="10" key="1">
    <citation type="submission" date="2015-11" db="EMBL/GenBank/DDBJ databases">
        <authorList>
            <person name="Dugat-Bony E."/>
        </authorList>
    </citation>
    <scope>NUCLEOTIDE SEQUENCE [LARGE SCALE GENOMIC DNA]</scope>
    <source>
        <strain evidence="10">Mu292</strain>
    </source>
</reference>
<dbReference type="PIRSF" id="PIRSF036492">
    <property type="entry name" value="ALDH"/>
    <property type="match status" value="1"/>
</dbReference>
<dbReference type="CDD" id="cd07087">
    <property type="entry name" value="ALDH_F3-13-14_CALDH-like"/>
    <property type="match status" value="1"/>
</dbReference>
<dbReference type="InterPro" id="IPR016160">
    <property type="entry name" value="Ald_DH_CS_CYS"/>
</dbReference>
<evidence type="ECO:0000313" key="10">
    <source>
        <dbReference type="Proteomes" id="UP000182498"/>
    </source>
</evidence>
<evidence type="ECO:0000256" key="2">
    <source>
        <dbReference type="ARBA" id="ARBA00023002"/>
    </source>
</evidence>
<evidence type="ECO:0000256" key="6">
    <source>
        <dbReference type="PROSITE-ProRule" id="PRU10007"/>
    </source>
</evidence>
<evidence type="ECO:0000259" key="8">
    <source>
        <dbReference type="Pfam" id="PF00171"/>
    </source>
</evidence>
<dbReference type="Gene3D" id="3.40.309.10">
    <property type="entry name" value="Aldehyde Dehydrogenase, Chain A, domain 2"/>
    <property type="match status" value="1"/>
</dbReference>
<dbReference type="PROSITE" id="PS00687">
    <property type="entry name" value="ALDEHYDE_DEHYDR_GLU"/>
    <property type="match status" value="1"/>
</dbReference>
<feature type="active site" evidence="5 6">
    <location>
        <position position="228"/>
    </location>
</feature>
<dbReference type="EMBL" id="FAUH01000014">
    <property type="protein sequence ID" value="CUU66676.1"/>
    <property type="molecule type" value="Genomic_DNA"/>
</dbReference>
<evidence type="ECO:0000256" key="5">
    <source>
        <dbReference type="PIRSR" id="PIRSR036492-1"/>
    </source>
</evidence>
<dbReference type="PROSITE" id="PS00070">
    <property type="entry name" value="ALDEHYDE_DEHYDR_CYS"/>
    <property type="match status" value="1"/>
</dbReference>
<dbReference type="InterPro" id="IPR015590">
    <property type="entry name" value="Aldehyde_DH_dom"/>
</dbReference>
<evidence type="ECO:0000256" key="7">
    <source>
        <dbReference type="RuleBase" id="RU003345"/>
    </source>
</evidence>
<gene>
    <name evidence="9" type="ORF">CVAR292_02023</name>
</gene>
<evidence type="ECO:0000256" key="3">
    <source>
        <dbReference type="ARBA" id="ARBA00023027"/>
    </source>
</evidence>
<protein>
    <recommendedName>
        <fullName evidence="4">Aldehyde dehydrogenase</fullName>
    </recommendedName>
</protein>
<dbReference type="RefSeq" id="WP_218055614.1">
    <property type="nucleotide sequence ID" value="NZ_FAUH01000014.1"/>
</dbReference>
<keyword evidence="2 4" id="KW-0560">Oxidoreductase</keyword>
<dbReference type="FunFam" id="3.40.605.10:FF:000004">
    <property type="entry name" value="Aldehyde dehydrogenase"/>
    <property type="match status" value="1"/>
</dbReference>
<evidence type="ECO:0000313" key="9">
    <source>
        <dbReference type="EMBL" id="CUU66676.1"/>
    </source>
</evidence>
<dbReference type="SUPFAM" id="SSF53720">
    <property type="entry name" value="ALDH-like"/>
    <property type="match status" value="1"/>
</dbReference>
<evidence type="ECO:0000256" key="4">
    <source>
        <dbReference type="PIRNR" id="PIRNR036492"/>
    </source>
</evidence>
<dbReference type="Pfam" id="PF00171">
    <property type="entry name" value="Aldedh"/>
    <property type="match status" value="1"/>
</dbReference>
<dbReference type="PANTHER" id="PTHR43570:SF16">
    <property type="entry name" value="ALDEHYDE DEHYDROGENASE TYPE III, ISOFORM Q"/>
    <property type="match status" value="1"/>
</dbReference>
<comment type="similarity">
    <text evidence="1 4 7">Belongs to the aldehyde dehydrogenase family.</text>
</comment>
<dbReference type="InterPro" id="IPR016161">
    <property type="entry name" value="Ald_DH/histidinol_DH"/>
</dbReference>
<feature type="active site" evidence="5">
    <location>
        <position position="262"/>
    </location>
</feature>
<dbReference type="AlphaFoldDB" id="A0A0X2NMI8"/>
<dbReference type="FunFam" id="3.40.309.10:FF:000003">
    <property type="entry name" value="Aldehyde dehydrogenase"/>
    <property type="match status" value="1"/>
</dbReference>
<dbReference type="GO" id="GO:0005737">
    <property type="term" value="C:cytoplasm"/>
    <property type="evidence" value="ECO:0007669"/>
    <property type="project" value="TreeGrafter"/>
</dbReference>
<dbReference type="InterPro" id="IPR016163">
    <property type="entry name" value="Ald_DH_C"/>
</dbReference>
<keyword evidence="3" id="KW-0520">NAD</keyword>
<dbReference type="Proteomes" id="UP000182498">
    <property type="component" value="Unassembled WGS sequence"/>
</dbReference>
<dbReference type="Gene3D" id="3.40.605.10">
    <property type="entry name" value="Aldehyde Dehydrogenase, Chain A, domain 1"/>
    <property type="match status" value="1"/>
</dbReference>
<dbReference type="PANTHER" id="PTHR43570">
    <property type="entry name" value="ALDEHYDE DEHYDROGENASE"/>
    <property type="match status" value="1"/>
</dbReference>
<dbReference type="GO" id="GO:0006081">
    <property type="term" value="P:aldehyde metabolic process"/>
    <property type="evidence" value="ECO:0007669"/>
    <property type="project" value="InterPro"/>
</dbReference>
<accession>A0A0X2NMI8</accession>
<dbReference type="InterPro" id="IPR012394">
    <property type="entry name" value="Aldehyde_DH_NAD(P)"/>
</dbReference>
<dbReference type="InterPro" id="IPR029510">
    <property type="entry name" value="Ald_DH_CS_GLU"/>
</dbReference>
<proteinExistence type="inferred from homology"/>
<organism evidence="9 10">
    <name type="scientific">Corynebacterium variabile</name>
    <dbReference type="NCBI Taxonomy" id="1727"/>
    <lineage>
        <taxon>Bacteria</taxon>
        <taxon>Bacillati</taxon>
        <taxon>Actinomycetota</taxon>
        <taxon>Actinomycetes</taxon>
        <taxon>Mycobacteriales</taxon>
        <taxon>Corynebacteriaceae</taxon>
        <taxon>Corynebacterium</taxon>
    </lineage>
</organism>
<keyword evidence="10" id="KW-1185">Reference proteome</keyword>